<feature type="compositionally biased region" description="Acidic residues" evidence="1">
    <location>
        <begin position="39"/>
        <end position="48"/>
    </location>
</feature>
<keyword evidence="3" id="KW-1185">Reference proteome</keyword>
<feature type="compositionally biased region" description="Basic and acidic residues" evidence="1">
    <location>
        <begin position="108"/>
        <end position="118"/>
    </location>
</feature>
<sequence length="132" mass="13989">MSVRRHQAAPGAAPQHLRRGRHHCQDLARDGLEPHLDEGSDTWNEEDEFRSSIGHGSSITLHGFHASAATGLAASVTGVWPGPCAADWMGSLASARQLLSAVCCGGARGDRQKREGRGGGRTGPRVFAKARD</sequence>
<feature type="region of interest" description="Disordered" evidence="1">
    <location>
        <begin position="108"/>
        <end position="132"/>
    </location>
</feature>
<dbReference type="AlphaFoldDB" id="A0A2T7F542"/>
<dbReference type="Gramene" id="PUZ75189">
    <property type="protein sequence ID" value="PUZ75189"/>
    <property type="gene ID" value="GQ55_1G130700"/>
</dbReference>
<feature type="region of interest" description="Disordered" evidence="1">
    <location>
        <begin position="27"/>
        <end position="49"/>
    </location>
</feature>
<evidence type="ECO:0000313" key="3">
    <source>
        <dbReference type="Proteomes" id="UP000244336"/>
    </source>
</evidence>
<accession>A0A2T7F542</accession>
<proteinExistence type="predicted"/>
<protein>
    <submittedName>
        <fullName evidence="2">Uncharacterized protein</fullName>
    </submittedName>
</protein>
<feature type="region of interest" description="Disordered" evidence="1">
    <location>
        <begin position="1"/>
        <end position="20"/>
    </location>
</feature>
<organism evidence="2 3">
    <name type="scientific">Panicum hallii var. hallii</name>
    <dbReference type="NCBI Taxonomy" id="1504633"/>
    <lineage>
        <taxon>Eukaryota</taxon>
        <taxon>Viridiplantae</taxon>
        <taxon>Streptophyta</taxon>
        <taxon>Embryophyta</taxon>
        <taxon>Tracheophyta</taxon>
        <taxon>Spermatophyta</taxon>
        <taxon>Magnoliopsida</taxon>
        <taxon>Liliopsida</taxon>
        <taxon>Poales</taxon>
        <taxon>Poaceae</taxon>
        <taxon>PACMAD clade</taxon>
        <taxon>Panicoideae</taxon>
        <taxon>Panicodae</taxon>
        <taxon>Paniceae</taxon>
        <taxon>Panicinae</taxon>
        <taxon>Panicum</taxon>
        <taxon>Panicum sect. Panicum</taxon>
    </lineage>
</organism>
<dbReference type="EMBL" id="CM009749">
    <property type="protein sequence ID" value="PUZ75189.1"/>
    <property type="molecule type" value="Genomic_DNA"/>
</dbReference>
<feature type="compositionally biased region" description="Basic and acidic residues" evidence="1">
    <location>
        <begin position="27"/>
        <end position="38"/>
    </location>
</feature>
<evidence type="ECO:0000313" key="2">
    <source>
        <dbReference type="EMBL" id="PUZ75189.1"/>
    </source>
</evidence>
<evidence type="ECO:0000256" key="1">
    <source>
        <dbReference type="SAM" id="MobiDB-lite"/>
    </source>
</evidence>
<dbReference type="Proteomes" id="UP000244336">
    <property type="component" value="Chromosome 1"/>
</dbReference>
<reference evidence="2 3" key="1">
    <citation type="submission" date="2018-04" db="EMBL/GenBank/DDBJ databases">
        <title>WGS assembly of Panicum hallii var. hallii HAL2.</title>
        <authorList>
            <person name="Lovell J."/>
            <person name="Jenkins J."/>
            <person name="Lowry D."/>
            <person name="Mamidi S."/>
            <person name="Sreedasyam A."/>
            <person name="Weng X."/>
            <person name="Barry K."/>
            <person name="Bonette J."/>
            <person name="Campitelli B."/>
            <person name="Daum C."/>
            <person name="Gordon S."/>
            <person name="Gould B."/>
            <person name="Lipzen A."/>
            <person name="MacQueen A."/>
            <person name="Palacio-Mejia J."/>
            <person name="Plott C."/>
            <person name="Shakirov E."/>
            <person name="Shu S."/>
            <person name="Yoshinaga Y."/>
            <person name="Zane M."/>
            <person name="Rokhsar D."/>
            <person name="Grimwood J."/>
            <person name="Schmutz J."/>
            <person name="Juenger T."/>
        </authorList>
    </citation>
    <scope>NUCLEOTIDE SEQUENCE [LARGE SCALE GENOMIC DNA]</scope>
    <source>
        <strain evidence="3">cv. HAL2</strain>
    </source>
</reference>
<name>A0A2T7F542_9POAL</name>
<gene>
    <name evidence="2" type="ORF">GQ55_1G130700</name>
</gene>